<dbReference type="PANTHER" id="PTHR12993">
    <property type="entry name" value="N-ACETYLGLUCOSAMINYL-PHOSPHATIDYLINOSITOL DE-N-ACETYLASE-RELATED"/>
    <property type="match status" value="1"/>
</dbReference>
<dbReference type="InterPro" id="IPR003737">
    <property type="entry name" value="GlcNAc_PI_deacetylase-related"/>
</dbReference>
<dbReference type="EMBL" id="SGXD01000003">
    <property type="protein sequence ID" value="RZS87157.1"/>
    <property type="molecule type" value="Genomic_DNA"/>
</dbReference>
<dbReference type="SUPFAM" id="SSF102588">
    <property type="entry name" value="LmbE-like"/>
    <property type="match status" value="1"/>
</dbReference>
<keyword evidence="3" id="KW-1185">Reference proteome</keyword>
<protein>
    <submittedName>
        <fullName evidence="2">LmbE family N-acetylglucosaminyl deacetylase</fullName>
    </submittedName>
</protein>
<dbReference type="Gene3D" id="3.40.50.10320">
    <property type="entry name" value="LmbE-like"/>
    <property type="match status" value="1"/>
</dbReference>
<dbReference type="AlphaFoldDB" id="A0A4V2F4C8"/>
<sequence length="268" mass="28829">MSFHAHPDDEALLTAGTLARAAAEGHRVVLVVATTGGAGLASSEVRAKGDLAEQRMAELRRSAAELGCARVEHLGYADSGLTPDQRAGAGPDAFAAADVDEAAARLAALLLEEEADVLTGYDASGGYGHPDHVQVHRVARRAAELAGTPVLLEATVDRGRLLRAARLVHRLPRVPAEFSPRRLATAYVESKDLTHQVDVAPYWRRKRGSMSAHASQATADEGARTLGVFLRLPAPLFRLAFRREWFVEVGRAPGRPLLDDPFATLRER</sequence>
<organism evidence="2 3">
    <name type="scientific">Motilibacter rhizosphaerae</name>
    <dbReference type="NCBI Taxonomy" id="598652"/>
    <lineage>
        <taxon>Bacteria</taxon>
        <taxon>Bacillati</taxon>
        <taxon>Actinomycetota</taxon>
        <taxon>Actinomycetes</taxon>
        <taxon>Motilibacterales</taxon>
        <taxon>Motilibacteraceae</taxon>
        <taxon>Motilibacter</taxon>
    </lineage>
</organism>
<comment type="caution">
    <text evidence="2">The sequence shown here is derived from an EMBL/GenBank/DDBJ whole genome shotgun (WGS) entry which is preliminary data.</text>
</comment>
<dbReference type="OrthoDB" id="158614at2"/>
<dbReference type="GO" id="GO:0016137">
    <property type="term" value="P:glycoside metabolic process"/>
    <property type="evidence" value="ECO:0007669"/>
    <property type="project" value="UniProtKB-ARBA"/>
</dbReference>
<reference evidence="2 3" key="1">
    <citation type="submission" date="2019-02" db="EMBL/GenBank/DDBJ databases">
        <title>Genomic Encyclopedia of Type Strains, Phase IV (KMG-IV): sequencing the most valuable type-strain genomes for metagenomic binning, comparative biology and taxonomic classification.</title>
        <authorList>
            <person name="Goeker M."/>
        </authorList>
    </citation>
    <scope>NUCLEOTIDE SEQUENCE [LARGE SCALE GENOMIC DNA]</scope>
    <source>
        <strain evidence="2 3">DSM 45622</strain>
    </source>
</reference>
<accession>A0A4V2F4C8</accession>
<name>A0A4V2F4C8_9ACTN</name>
<dbReference type="Pfam" id="PF02585">
    <property type="entry name" value="PIG-L"/>
    <property type="match status" value="1"/>
</dbReference>
<dbReference type="InterPro" id="IPR024078">
    <property type="entry name" value="LmbE-like_dom_sf"/>
</dbReference>
<dbReference type="GO" id="GO:0016811">
    <property type="term" value="F:hydrolase activity, acting on carbon-nitrogen (but not peptide) bonds, in linear amides"/>
    <property type="evidence" value="ECO:0007669"/>
    <property type="project" value="TreeGrafter"/>
</dbReference>
<proteinExistence type="predicted"/>
<dbReference type="PANTHER" id="PTHR12993:SF26">
    <property type="entry name" value="1D-MYO-INOSITOL 2-ACETAMIDO-2-DEOXY-ALPHA-D-GLUCOPYRANOSIDE DEACETYLASE"/>
    <property type="match status" value="1"/>
</dbReference>
<evidence type="ECO:0000313" key="2">
    <source>
        <dbReference type="EMBL" id="RZS87157.1"/>
    </source>
</evidence>
<evidence type="ECO:0000256" key="1">
    <source>
        <dbReference type="ARBA" id="ARBA00022833"/>
    </source>
</evidence>
<dbReference type="Proteomes" id="UP000293638">
    <property type="component" value="Unassembled WGS sequence"/>
</dbReference>
<keyword evidence="1" id="KW-0862">Zinc</keyword>
<gene>
    <name evidence="2" type="ORF">EV189_2580</name>
</gene>
<evidence type="ECO:0000313" key="3">
    <source>
        <dbReference type="Proteomes" id="UP000293638"/>
    </source>
</evidence>